<protein>
    <submittedName>
        <fullName evidence="7">MFS general substrate transporter</fullName>
    </submittedName>
</protein>
<keyword evidence="8" id="KW-1185">Reference proteome</keyword>
<evidence type="ECO:0000313" key="7">
    <source>
        <dbReference type="EMBL" id="GAB1312746.1"/>
    </source>
</evidence>
<dbReference type="RefSeq" id="XP_070914479.1">
    <property type="nucleotide sequence ID" value="XM_071058378.1"/>
</dbReference>
<evidence type="ECO:0000259" key="6">
    <source>
        <dbReference type="PROSITE" id="PS50850"/>
    </source>
</evidence>
<comment type="caution">
    <text evidence="7">The sequence shown here is derived from an EMBL/GenBank/DDBJ whole genome shotgun (WGS) entry which is preliminary data.</text>
</comment>
<name>A0ABQ0G4S8_9PEZI</name>
<dbReference type="PROSITE" id="PS00216">
    <property type="entry name" value="SUGAR_TRANSPORT_1"/>
    <property type="match status" value="1"/>
</dbReference>
<gene>
    <name evidence="7" type="ORF">MFIFM68171_02956</name>
</gene>
<dbReference type="GeneID" id="98173701"/>
<feature type="transmembrane region" description="Helical" evidence="5">
    <location>
        <begin position="411"/>
        <end position="430"/>
    </location>
</feature>
<dbReference type="PANTHER" id="PTHR23502:SF38">
    <property type="entry name" value="POLYAMINE TRANSPORTER 4"/>
    <property type="match status" value="1"/>
</dbReference>
<evidence type="ECO:0000256" key="2">
    <source>
        <dbReference type="ARBA" id="ARBA00022692"/>
    </source>
</evidence>
<evidence type="ECO:0000256" key="3">
    <source>
        <dbReference type="ARBA" id="ARBA00022989"/>
    </source>
</evidence>
<dbReference type="PROSITE" id="PS50850">
    <property type="entry name" value="MFS"/>
    <property type="match status" value="1"/>
</dbReference>
<dbReference type="SUPFAM" id="SSF103473">
    <property type="entry name" value="MFS general substrate transporter"/>
    <property type="match status" value="1"/>
</dbReference>
<dbReference type="PANTHER" id="PTHR23502">
    <property type="entry name" value="MAJOR FACILITATOR SUPERFAMILY"/>
    <property type="match status" value="1"/>
</dbReference>
<dbReference type="Proteomes" id="UP001628179">
    <property type="component" value="Unassembled WGS sequence"/>
</dbReference>
<comment type="subcellular location">
    <subcellularLocation>
        <location evidence="1">Membrane</location>
        <topology evidence="1">Multi-pass membrane protein</topology>
    </subcellularLocation>
</comment>
<feature type="transmembrane region" description="Helical" evidence="5">
    <location>
        <begin position="386"/>
        <end position="405"/>
    </location>
</feature>
<evidence type="ECO:0000256" key="1">
    <source>
        <dbReference type="ARBA" id="ARBA00004141"/>
    </source>
</evidence>
<dbReference type="Pfam" id="PF07690">
    <property type="entry name" value="MFS_1"/>
    <property type="match status" value="1"/>
</dbReference>
<feature type="transmembrane region" description="Helical" evidence="5">
    <location>
        <begin position="96"/>
        <end position="118"/>
    </location>
</feature>
<keyword evidence="2 5" id="KW-0812">Transmembrane</keyword>
<dbReference type="EMBL" id="BAAFSV010000002">
    <property type="protein sequence ID" value="GAB1312746.1"/>
    <property type="molecule type" value="Genomic_DNA"/>
</dbReference>
<feature type="transmembrane region" description="Helical" evidence="5">
    <location>
        <begin position="315"/>
        <end position="338"/>
    </location>
</feature>
<keyword evidence="3 5" id="KW-1133">Transmembrane helix</keyword>
<dbReference type="InterPro" id="IPR011701">
    <property type="entry name" value="MFS"/>
</dbReference>
<reference evidence="7 8" key="1">
    <citation type="submission" date="2024-09" db="EMBL/GenBank/DDBJ databases">
        <title>Itraconazole resistance in Madurella fahalii resulting from another homologue of gene encoding cytochrome P450 14-alpha sterol demethylase (CYP51).</title>
        <authorList>
            <person name="Yoshioka I."/>
            <person name="Fahal A.H."/>
            <person name="Kaneko S."/>
            <person name="Yaguchi T."/>
        </authorList>
    </citation>
    <scope>NUCLEOTIDE SEQUENCE [LARGE SCALE GENOMIC DNA]</scope>
    <source>
        <strain evidence="7 8">IFM 68171</strain>
    </source>
</reference>
<keyword evidence="4 5" id="KW-0472">Membrane</keyword>
<dbReference type="InterPro" id="IPR005829">
    <property type="entry name" value="Sugar_transporter_CS"/>
</dbReference>
<sequence length="455" mass="50319">MTSKIYHTWIPCIVGFFVCFASTSTVPAELQLQQAFGVGEKAALLPFALFILGLGFGPVIGAPISEHFGRRPVYWLSVPVFCLFTAGAGFSDSFASLLICRFFAGAFGGSALVVGFGLLTDIWAPHQLPIALSVFNTVPFMGPSIGQLVNEFVVQTLDWRWTQWVTLLLGVVTWLTVLPMSEAHSPVILKAAHRSQEHQGKISPHEVVMRVLSSIPLLRPLQMLVTEPVVGLFALYIAFNFAVVYCFSSSVPFAFQTVYQFSPTAQGLVFLSLTIGYILAAPTMVIPFYRQMKKHTPRVPSPSEHGATGCPDPEVLLWPALLGSFAMPISFFWFGWSADSSTHWMWPTVGLGLFAWGNDLLYNAAQLYLLEIYGPKYGASATAANNLLRYCLAAILPLFMTEMYANLGVNWAASLLGFILVLFLPIPWAFRRYGPWLRSHSRYIKNMPGYSSEDI</sequence>
<feature type="transmembrane region" description="Helical" evidence="5">
    <location>
        <begin position="229"/>
        <end position="255"/>
    </location>
</feature>
<organism evidence="7 8">
    <name type="scientific">Madurella fahalii</name>
    <dbReference type="NCBI Taxonomy" id="1157608"/>
    <lineage>
        <taxon>Eukaryota</taxon>
        <taxon>Fungi</taxon>
        <taxon>Dikarya</taxon>
        <taxon>Ascomycota</taxon>
        <taxon>Pezizomycotina</taxon>
        <taxon>Sordariomycetes</taxon>
        <taxon>Sordariomycetidae</taxon>
        <taxon>Sordariales</taxon>
        <taxon>Sordariales incertae sedis</taxon>
        <taxon>Madurella</taxon>
    </lineage>
</organism>
<evidence type="ECO:0000313" key="8">
    <source>
        <dbReference type="Proteomes" id="UP001628179"/>
    </source>
</evidence>
<feature type="transmembrane region" description="Helical" evidence="5">
    <location>
        <begin position="73"/>
        <end position="90"/>
    </location>
</feature>
<feature type="domain" description="Major facilitator superfamily (MFS) profile" evidence="6">
    <location>
        <begin position="1"/>
        <end position="429"/>
    </location>
</feature>
<dbReference type="InterPro" id="IPR020846">
    <property type="entry name" value="MFS_dom"/>
</dbReference>
<feature type="transmembrane region" description="Helical" evidence="5">
    <location>
        <begin position="43"/>
        <end position="61"/>
    </location>
</feature>
<dbReference type="CDD" id="cd17323">
    <property type="entry name" value="MFS_Tpo1_MDR_like"/>
    <property type="match status" value="1"/>
</dbReference>
<accession>A0ABQ0G4S8</accession>
<evidence type="ECO:0000256" key="5">
    <source>
        <dbReference type="SAM" id="Phobius"/>
    </source>
</evidence>
<proteinExistence type="predicted"/>
<dbReference type="InterPro" id="IPR036259">
    <property type="entry name" value="MFS_trans_sf"/>
</dbReference>
<feature type="transmembrane region" description="Helical" evidence="5">
    <location>
        <begin position="267"/>
        <end position="289"/>
    </location>
</feature>
<dbReference type="Gene3D" id="1.20.1250.20">
    <property type="entry name" value="MFS general substrate transporter like domains"/>
    <property type="match status" value="1"/>
</dbReference>
<evidence type="ECO:0000256" key="4">
    <source>
        <dbReference type="ARBA" id="ARBA00023136"/>
    </source>
</evidence>